<accession>A0A445C6M6</accession>
<protein>
    <submittedName>
        <fullName evidence="2">Uncharacterized protein</fullName>
    </submittedName>
</protein>
<gene>
    <name evidence="2" type="ORF">Ahy_A07g032269</name>
</gene>
<proteinExistence type="predicted"/>
<feature type="region of interest" description="Disordered" evidence="1">
    <location>
        <begin position="217"/>
        <end position="244"/>
    </location>
</feature>
<evidence type="ECO:0000313" key="2">
    <source>
        <dbReference type="EMBL" id="RYR46538.1"/>
    </source>
</evidence>
<feature type="region of interest" description="Disordered" evidence="1">
    <location>
        <begin position="57"/>
        <end position="94"/>
    </location>
</feature>
<feature type="compositionally biased region" description="Basic and acidic residues" evidence="1">
    <location>
        <begin position="232"/>
        <end position="244"/>
    </location>
</feature>
<reference evidence="2 3" key="1">
    <citation type="submission" date="2019-01" db="EMBL/GenBank/DDBJ databases">
        <title>Sequencing of cultivated peanut Arachis hypogaea provides insights into genome evolution and oil improvement.</title>
        <authorList>
            <person name="Chen X."/>
        </authorList>
    </citation>
    <scope>NUCLEOTIDE SEQUENCE [LARGE SCALE GENOMIC DNA]</scope>
    <source>
        <strain evidence="3">cv. Fuhuasheng</strain>
        <tissue evidence="2">Leaves</tissue>
    </source>
</reference>
<dbReference type="EMBL" id="SDMP01000007">
    <property type="protein sequence ID" value="RYR46538.1"/>
    <property type="molecule type" value="Genomic_DNA"/>
</dbReference>
<feature type="compositionally biased region" description="Basic and acidic residues" evidence="1">
    <location>
        <begin position="63"/>
        <end position="73"/>
    </location>
</feature>
<dbReference type="AlphaFoldDB" id="A0A445C6M6"/>
<comment type="caution">
    <text evidence="2">The sequence shown here is derived from an EMBL/GenBank/DDBJ whole genome shotgun (WGS) entry which is preliminary data.</text>
</comment>
<evidence type="ECO:0000256" key="1">
    <source>
        <dbReference type="SAM" id="MobiDB-lite"/>
    </source>
</evidence>
<sequence length="258" mass="30050">MRERRLRSERRECCEPGTMRGRRGAVALGRYQLRRILRRAIAAQTASVSFSHRRCRHRRVREGRRDRQREGKRVSPPRCPATTAASDRSPSHRSPYRHHCMWEEEMMLPILILLKSLIVIGIMNQRRKEAVIIVIVRRYRPCLELLNVFAARILLESLLLPRIGDKGDSCVKSYYCDIEKKARAGSDLSLTRMRLLKMRKLKARREEQIQAAHDKAMFGASALPPPTSTDSEPERENEKEVDKKAVVTSLLSETWRRR</sequence>
<dbReference type="Proteomes" id="UP000289738">
    <property type="component" value="Chromosome A07"/>
</dbReference>
<evidence type="ECO:0000313" key="3">
    <source>
        <dbReference type="Proteomes" id="UP000289738"/>
    </source>
</evidence>
<name>A0A445C6M6_ARAHY</name>
<keyword evidence="3" id="KW-1185">Reference proteome</keyword>
<organism evidence="2 3">
    <name type="scientific">Arachis hypogaea</name>
    <name type="common">Peanut</name>
    <dbReference type="NCBI Taxonomy" id="3818"/>
    <lineage>
        <taxon>Eukaryota</taxon>
        <taxon>Viridiplantae</taxon>
        <taxon>Streptophyta</taxon>
        <taxon>Embryophyta</taxon>
        <taxon>Tracheophyta</taxon>
        <taxon>Spermatophyta</taxon>
        <taxon>Magnoliopsida</taxon>
        <taxon>eudicotyledons</taxon>
        <taxon>Gunneridae</taxon>
        <taxon>Pentapetalae</taxon>
        <taxon>rosids</taxon>
        <taxon>fabids</taxon>
        <taxon>Fabales</taxon>
        <taxon>Fabaceae</taxon>
        <taxon>Papilionoideae</taxon>
        <taxon>50 kb inversion clade</taxon>
        <taxon>dalbergioids sensu lato</taxon>
        <taxon>Dalbergieae</taxon>
        <taxon>Pterocarpus clade</taxon>
        <taxon>Arachis</taxon>
    </lineage>
</organism>